<evidence type="ECO:0000256" key="4">
    <source>
        <dbReference type="ARBA" id="ARBA00023277"/>
    </source>
</evidence>
<feature type="binding site" evidence="8">
    <location>
        <begin position="179"/>
        <end position="181"/>
    </location>
    <ligand>
        <name>beta-D-galactose</name>
        <dbReference type="ChEBI" id="CHEBI:27667"/>
    </ligand>
</feature>
<dbReference type="GO" id="GO:0030246">
    <property type="term" value="F:carbohydrate binding"/>
    <property type="evidence" value="ECO:0007669"/>
    <property type="project" value="InterPro"/>
</dbReference>
<dbReference type="SUPFAM" id="SSF74650">
    <property type="entry name" value="Galactose mutarotase-like"/>
    <property type="match status" value="1"/>
</dbReference>
<gene>
    <name evidence="9" type="ORF">HJ536_06355</name>
</gene>
<dbReference type="EC" id="5.1.3.3" evidence="5"/>
<reference evidence="9 10" key="1">
    <citation type="submission" date="2020-04" db="EMBL/GenBank/DDBJ databases">
        <title>Donghicola sp., a member of the Rhodobacteraceae family isolated from mangrove forest in Thailand.</title>
        <authorList>
            <person name="Charoenyingcharoen P."/>
            <person name="Yukphan P."/>
        </authorList>
    </citation>
    <scope>NUCLEOTIDE SEQUENCE [LARGE SCALE GENOMIC DNA]</scope>
    <source>
        <strain evidence="9 10">B5-SW-15</strain>
    </source>
</reference>
<comment type="similarity">
    <text evidence="2 5">Belongs to the aldose epimerase family.</text>
</comment>
<feature type="active site" description="Proton acceptor" evidence="6">
    <location>
        <position position="308"/>
    </location>
</feature>
<name>A0A850Q7K6_9RHOB</name>
<dbReference type="Pfam" id="PF01263">
    <property type="entry name" value="Aldose_epim"/>
    <property type="match status" value="1"/>
</dbReference>
<dbReference type="UniPathway" id="UPA00242"/>
<keyword evidence="4 5" id="KW-0119">Carbohydrate metabolism</keyword>
<feature type="binding site" evidence="7">
    <location>
        <position position="250"/>
    </location>
    <ligand>
        <name>beta-D-galactose</name>
        <dbReference type="ChEBI" id="CHEBI:27667"/>
    </ligand>
</feature>
<evidence type="ECO:0000256" key="7">
    <source>
        <dbReference type="PIRSR" id="PIRSR005096-2"/>
    </source>
</evidence>
<dbReference type="InterPro" id="IPR015443">
    <property type="entry name" value="Aldose_1-epimerase"/>
</dbReference>
<comment type="pathway">
    <text evidence="1 5">Carbohydrate metabolism; hexose metabolism.</text>
</comment>
<feature type="binding site" evidence="8">
    <location>
        <begin position="79"/>
        <end position="80"/>
    </location>
    <ligand>
        <name>beta-D-galactose</name>
        <dbReference type="ChEBI" id="CHEBI:27667"/>
    </ligand>
</feature>
<feature type="active site" description="Proton donor" evidence="6">
    <location>
        <position position="179"/>
    </location>
</feature>
<evidence type="ECO:0000256" key="8">
    <source>
        <dbReference type="PIRSR" id="PIRSR005096-3"/>
    </source>
</evidence>
<keyword evidence="3 5" id="KW-0413">Isomerase</keyword>
<sequence>MSDAPRIFGHLPDGDAVSAVTLRAGAAEMTVITLGAAVQSLLLPDRDGMIDDIVLGHDDLAGYVAHRKNFGATVGRVANRIAGGRFSLDGQEYALPQNNGTNTLHGGPMGFDRLNWRITTLEDASVTLQVDSPDGDQGFPGNVTAQVEYTLTQEAEGTVLDIRYHATTDAPTPLAMTHHSYFALVGHGALAERPDSALDYVLTVPADRYLPTDESQIPIGPAPVGATPFDFREGRRCSTAMRAGALSGYDHCLCLTEGRAILYDPTSGRRMRLSTDQKGLQVYTSNHFDGTVVGKGRVYQPHDAICMEPQAWPNAVNMDPNICPCDVIVRPDKPYEARITLTFDTE</sequence>
<evidence type="ECO:0000313" key="9">
    <source>
        <dbReference type="EMBL" id="NVO22978.1"/>
    </source>
</evidence>
<dbReference type="RefSeq" id="WP_177157072.1">
    <property type="nucleotide sequence ID" value="NZ_JABCJE010000002.1"/>
</dbReference>
<evidence type="ECO:0000256" key="2">
    <source>
        <dbReference type="ARBA" id="ARBA00006206"/>
    </source>
</evidence>
<evidence type="ECO:0000256" key="1">
    <source>
        <dbReference type="ARBA" id="ARBA00005028"/>
    </source>
</evidence>
<proteinExistence type="inferred from homology"/>
<dbReference type="InterPro" id="IPR008183">
    <property type="entry name" value="Aldose_1/G6P_1-epimerase"/>
</dbReference>
<dbReference type="PANTHER" id="PTHR10091:SF0">
    <property type="entry name" value="GALACTOSE MUTAROTASE"/>
    <property type="match status" value="1"/>
</dbReference>
<dbReference type="EMBL" id="JABCJE010000002">
    <property type="protein sequence ID" value="NVO22978.1"/>
    <property type="molecule type" value="Genomic_DNA"/>
</dbReference>
<organism evidence="9 10">
    <name type="scientific">Donghicola mangrovi</name>
    <dbReference type="NCBI Taxonomy" id="2729614"/>
    <lineage>
        <taxon>Bacteria</taxon>
        <taxon>Pseudomonadati</taxon>
        <taxon>Pseudomonadota</taxon>
        <taxon>Alphaproteobacteria</taxon>
        <taxon>Rhodobacterales</taxon>
        <taxon>Roseobacteraceae</taxon>
        <taxon>Donghicola</taxon>
    </lineage>
</organism>
<dbReference type="CDD" id="cd09019">
    <property type="entry name" value="galactose_mutarotase_like"/>
    <property type="match status" value="1"/>
</dbReference>
<dbReference type="GO" id="GO:0033499">
    <property type="term" value="P:galactose catabolic process via UDP-galactose, Leloir pathway"/>
    <property type="evidence" value="ECO:0007669"/>
    <property type="project" value="TreeGrafter"/>
</dbReference>
<dbReference type="InterPro" id="IPR014718">
    <property type="entry name" value="GH-type_carb-bd"/>
</dbReference>
<dbReference type="PANTHER" id="PTHR10091">
    <property type="entry name" value="ALDOSE-1-EPIMERASE"/>
    <property type="match status" value="1"/>
</dbReference>
<dbReference type="GO" id="GO:0004034">
    <property type="term" value="F:aldose 1-epimerase activity"/>
    <property type="evidence" value="ECO:0007669"/>
    <property type="project" value="UniProtKB-EC"/>
</dbReference>
<comment type="caution">
    <text evidence="9">The sequence shown here is derived from an EMBL/GenBank/DDBJ whole genome shotgun (WGS) entry which is preliminary data.</text>
</comment>
<evidence type="ECO:0000256" key="5">
    <source>
        <dbReference type="PIRNR" id="PIRNR005096"/>
    </source>
</evidence>
<evidence type="ECO:0000313" key="10">
    <source>
        <dbReference type="Proteomes" id="UP000592216"/>
    </source>
</evidence>
<dbReference type="Proteomes" id="UP000592216">
    <property type="component" value="Unassembled WGS sequence"/>
</dbReference>
<dbReference type="InterPro" id="IPR047215">
    <property type="entry name" value="Galactose_mutarotase-like"/>
</dbReference>
<evidence type="ECO:0000256" key="3">
    <source>
        <dbReference type="ARBA" id="ARBA00023235"/>
    </source>
</evidence>
<protein>
    <recommendedName>
        <fullName evidence="5">Aldose 1-epimerase</fullName>
        <ecNumber evidence="5">5.1.3.3</ecNumber>
    </recommendedName>
</protein>
<dbReference type="AlphaFoldDB" id="A0A850Q7K6"/>
<dbReference type="Gene3D" id="2.70.98.10">
    <property type="match status" value="1"/>
</dbReference>
<dbReference type="PIRSF" id="PIRSF005096">
    <property type="entry name" value="GALM"/>
    <property type="match status" value="1"/>
</dbReference>
<dbReference type="InterPro" id="IPR011013">
    <property type="entry name" value="Gal_mutarotase_sf_dom"/>
</dbReference>
<dbReference type="GO" id="GO:0006006">
    <property type="term" value="P:glucose metabolic process"/>
    <property type="evidence" value="ECO:0007669"/>
    <property type="project" value="TreeGrafter"/>
</dbReference>
<accession>A0A850Q7K6</accession>
<comment type="catalytic activity">
    <reaction evidence="5">
        <text>alpha-D-glucose = beta-D-glucose</text>
        <dbReference type="Rhea" id="RHEA:10264"/>
        <dbReference type="ChEBI" id="CHEBI:15903"/>
        <dbReference type="ChEBI" id="CHEBI:17925"/>
        <dbReference type="EC" id="5.1.3.3"/>
    </reaction>
</comment>
<evidence type="ECO:0000256" key="6">
    <source>
        <dbReference type="PIRSR" id="PIRSR005096-1"/>
    </source>
</evidence>